<comment type="function">
    <text evidence="1">One of the primary rRNA binding proteins, it binds directly near the 3'-end of the 23S rRNA, where it nucleates assembly of the 50S subunit.</text>
</comment>
<dbReference type="InterPro" id="IPR000597">
    <property type="entry name" value="Ribosomal_uL3"/>
</dbReference>
<accession>A0A5A8DL37</accession>
<dbReference type="InterPro" id="IPR019927">
    <property type="entry name" value="Ribosomal_uL3_bac/org-type"/>
</dbReference>
<dbReference type="EMBL" id="VLTL01000162">
    <property type="protein sequence ID" value="KAA0157945.1"/>
    <property type="molecule type" value="Genomic_DNA"/>
</dbReference>
<evidence type="ECO:0000256" key="2">
    <source>
        <dbReference type="ARBA" id="ARBA00004173"/>
    </source>
</evidence>
<evidence type="ECO:0000256" key="5">
    <source>
        <dbReference type="ARBA" id="ARBA00022980"/>
    </source>
</evidence>
<keyword evidence="4" id="KW-0809">Transit peptide</keyword>
<dbReference type="EMBL" id="VLTM01000013">
    <property type="protein sequence ID" value="KAA0165367.1"/>
    <property type="molecule type" value="Genomic_DNA"/>
</dbReference>
<evidence type="ECO:0000256" key="9">
    <source>
        <dbReference type="ARBA" id="ARBA00035503"/>
    </source>
</evidence>
<organism evidence="13 17">
    <name type="scientific">Cafeteria roenbergensis</name>
    <name type="common">Marine flagellate</name>
    <dbReference type="NCBI Taxonomy" id="33653"/>
    <lineage>
        <taxon>Eukaryota</taxon>
        <taxon>Sar</taxon>
        <taxon>Stramenopiles</taxon>
        <taxon>Bigyra</taxon>
        <taxon>Opalozoa</taxon>
        <taxon>Bicosoecida</taxon>
        <taxon>Cafeteriaceae</taxon>
        <taxon>Cafeteria</taxon>
    </lineage>
</organism>
<evidence type="ECO:0000256" key="8">
    <source>
        <dbReference type="ARBA" id="ARBA00035209"/>
    </source>
</evidence>
<dbReference type="EMBL" id="VLTO01000029">
    <property type="protein sequence ID" value="KAA0173820.1"/>
    <property type="molecule type" value="Genomic_DNA"/>
</dbReference>
<evidence type="ECO:0000256" key="10">
    <source>
        <dbReference type="RuleBase" id="RU003905"/>
    </source>
</evidence>
<comment type="subcellular location">
    <subcellularLocation>
        <location evidence="2">Mitochondrion</location>
    </subcellularLocation>
</comment>
<evidence type="ECO:0000256" key="6">
    <source>
        <dbReference type="ARBA" id="ARBA00023128"/>
    </source>
</evidence>
<reference evidence="15 16" key="1">
    <citation type="submission" date="2019-07" db="EMBL/GenBank/DDBJ databases">
        <title>Genomes of Cafeteria roenbergensis.</title>
        <authorList>
            <person name="Fischer M.G."/>
            <person name="Hackl T."/>
            <person name="Roman M."/>
        </authorList>
    </citation>
    <scope>NUCLEOTIDE SEQUENCE [LARGE SCALE GENOMIC DNA]</scope>
    <source>
        <strain evidence="13 17">Cflag</strain>
        <strain evidence="14 15">E4-10P</strain>
        <strain evidence="12 16">RCC970-E3</strain>
    </source>
</reference>
<comment type="caution">
    <text evidence="13">The sequence shown here is derived from an EMBL/GenBank/DDBJ whole genome shotgun (WGS) entry which is preliminary data.</text>
</comment>
<dbReference type="FunFam" id="2.40.30.10:FF:000004">
    <property type="entry name" value="50S ribosomal protein L3"/>
    <property type="match status" value="1"/>
</dbReference>
<dbReference type="GO" id="GO:0006412">
    <property type="term" value="P:translation"/>
    <property type="evidence" value="ECO:0007669"/>
    <property type="project" value="InterPro"/>
</dbReference>
<dbReference type="AlphaFoldDB" id="A0A5A8DL37"/>
<comment type="similarity">
    <text evidence="3 10">Belongs to the universal ribosomal protein uL3 family.</text>
</comment>
<dbReference type="Proteomes" id="UP000325113">
    <property type="component" value="Unassembled WGS sequence"/>
</dbReference>
<dbReference type="InterPro" id="IPR019926">
    <property type="entry name" value="Ribosomal_uL3_CS"/>
</dbReference>
<dbReference type="Gene3D" id="3.30.160.810">
    <property type="match status" value="1"/>
</dbReference>
<gene>
    <name evidence="14" type="ORF">FNF27_04777</name>
    <name evidence="12" type="ORF">FNF28_06452</name>
    <name evidence="13" type="ORF">FNF31_02029</name>
</gene>
<dbReference type="FunFam" id="3.30.160.810:FF:000001">
    <property type="entry name" value="50S ribosomal protein L3"/>
    <property type="match status" value="1"/>
</dbReference>
<evidence type="ECO:0000313" key="17">
    <source>
        <dbReference type="Proteomes" id="UP000325113"/>
    </source>
</evidence>
<dbReference type="Gene3D" id="2.40.30.10">
    <property type="entry name" value="Translation factors"/>
    <property type="match status" value="1"/>
</dbReference>
<dbReference type="OrthoDB" id="274683at2759"/>
<evidence type="ECO:0000313" key="13">
    <source>
        <dbReference type="EMBL" id="KAA0165367.1"/>
    </source>
</evidence>
<evidence type="ECO:0000313" key="15">
    <source>
        <dbReference type="Proteomes" id="UP000322899"/>
    </source>
</evidence>
<evidence type="ECO:0000256" key="4">
    <source>
        <dbReference type="ARBA" id="ARBA00022946"/>
    </source>
</evidence>
<keyword evidence="6" id="KW-0496">Mitochondrion</keyword>
<dbReference type="Proteomes" id="UP000322899">
    <property type="component" value="Unassembled WGS sequence"/>
</dbReference>
<evidence type="ECO:0000256" key="1">
    <source>
        <dbReference type="ARBA" id="ARBA00002570"/>
    </source>
</evidence>
<dbReference type="HAMAP" id="MF_01325_B">
    <property type="entry name" value="Ribosomal_uL3_B"/>
    <property type="match status" value="1"/>
</dbReference>
<sequence length="390" mass="42203">MLARLGRALASAGAVPPVLAARASRAAAAELPCAAAAAAPRRCLAAQAEGSKDRVVKKKIRKARQFRRVLTPTEEVLPPHQAFAESLPESEAPYVAGSSRRVGVLALKCGMVPEWDVWGVRHALTVLKLEDVRVIQVKRDETEGYTALQVGAGLRNPKRVNQPMAGHFARAGQLPTERLAEFRVSEDAILPVGTPITARHFIPGQYVDVTGITAGKGFAGVMKRWGFGGQRATHGVSKTHRQMGSTGNSTSPGKVWKGKKMPGQMGGEQRTAEALQVFKIDVKRNLVYLRGSVPGKTGTVLKMRDCFRVKSNPFPEDMTVPFPTWKPTEEDLKAMKAWESGAALPAMEVERMREAGTLPADYEEQPPYEIVMRPAGTDPMAPEEGGIAVV</sequence>
<name>A0A5A8DL37_CAFRO</name>
<keyword evidence="5 10" id="KW-0689">Ribosomal protein</keyword>
<feature type="compositionally biased region" description="Polar residues" evidence="11">
    <location>
        <begin position="242"/>
        <end position="252"/>
    </location>
</feature>
<evidence type="ECO:0000256" key="11">
    <source>
        <dbReference type="SAM" id="MobiDB-lite"/>
    </source>
</evidence>
<keyword evidence="7 10" id="KW-0687">Ribonucleoprotein</keyword>
<dbReference type="PANTHER" id="PTHR11229:SF8">
    <property type="entry name" value="LARGE RIBOSOMAL SUBUNIT PROTEIN UL3M"/>
    <property type="match status" value="1"/>
</dbReference>
<evidence type="ECO:0000256" key="7">
    <source>
        <dbReference type="ARBA" id="ARBA00023274"/>
    </source>
</evidence>
<protein>
    <recommendedName>
        <fullName evidence="8">Large ribosomal subunit protein uL3m</fullName>
    </recommendedName>
    <alternativeName>
        <fullName evidence="9">50S ribosomal protein L3, chloroplastic</fullName>
    </alternativeName>
</protein>
<dbReference type="GO" id="GO:0003735">
    <property type="term" value="F:structural constituent of ribosome"/>
    <property type="evidence" value="ECO:0007669"/>
    <property type="project" value="InterPro"/>
</dbReference>
<dbReference type="Proteomes" id="UP000324907">
    <property type="component" value="Unassembled WGS sequence"/>
</dbReference>
<evidence type="ECO:0000313" key="12">
    <source>
        <dbReference type="EMBL" id="KAA0157945.1"/>
    </source>
</evidence>
<dbReference type="SUPFAM" id="SSF50447">
    <property type="entry name" value="Translation proteins"/>
    <property type="match status" value="1"/>
</dbReference>
<proteinExistence type="inferred from homology"/>
<dbReference type="InterPro" id="IPR009000">
    <property type="entry name" value="Transl_B-barrel_sf"/>
</dbReference>
<dbReference type="GO" id="GO:0005762">
    <property type="term" value="C:mitochondrial large ribosomal subunit"/>
    <property type="evidence" value="ECO:0007669"/>
    <property type="project" value="TreeGrafter"/>
</dbReference>
<evidence type="ECO:0000256" key="3">
    <source>
        <dbReference type="ARBA" id="ARBA00006540"/>
    </source>
</evidence>
<evidence type="ECO:0000313" key="14">
    <source>
        <dbReference type="EMBL" id="KAA0173820.1"/>
    </source>
</evidence>
<dbReference type="NCBIfam" id="TIGR03625">
    <property type="entry name" value="L3_bact"/>
    <property type="match status" value="1"/>
</dbReference>
<dbReference type="Pfam" id="PF00297">
    <property type="entry name" value="Ribosomal_L3"/>
    <property type="match status" value="1"/>
</dbReference>
<evidence type="ECO:0000313" key="16">
    <source>
        <dbReference type="Proteomes" id="UP000324907"/>
    </source>
</evidence>
<dbReference type="PROSITE" id="PS00474">
    <property type="entry name" value="RIBOSOMAL_L3"/>
    <property type="match status" value="1"/>
</dbReference>
<dbReference type="PANTHER" id="PTHR11229">
    <property type="entry name" value="50S RIBOSOMAL PROTEIN L3"/>
    <property type="match status" value="1"/>
</dbReference>
<feature type="region of interest" description="Disordered" evidence="11">
    <location>
        <begin position="232"/>
        <end position="266"/>
    </location>
</feature>